<name>A0A2R3MP95_9BACE</name>
<reference evidence="1 2" key="1">
    <citation type="submission" date="2019-03" db="EMBL/GenBank/DDBJ databases">
        <title>Genomic Encyclopedia of Type Strains, Phase IV (KMG-IV): sequencing the most valuable type-strain genomes for metagenomic binning, comparative biology and taxonomic classification.</title>
        <authorList>
            <person name="Goeker M."/>
        </authorList>
    </citation>
    <scope>NUCLEOTIDE SEQUENCE [LARGE SCALE GENOMIC DNA]</scope>
    <source>
        <strain evidence="1 2">DSM 23917</strain>
    </source>
</reference>
<gene>
    <name evidence="1" type="ORF">EV202_13511</name>
</gene>
<evidence type="ECO:0000313" key="1">
    <source>
        <dbReference type="EMBL" id="TCO87118.1"/>
    </source>
</evidence>
<sequence>MEDKKLNEQESLELITRMIQNSKRNLEVGSGNIFLLWGYLGAVVPLVIFVFVLLTKNYAWNWLWFLIPLVGWPMQYIMQKKEDKPVITYTDKALMAVWRTIGTMGMLGVFWLCLNVDNMGLMMPGVILVMALGVAVTGYLIESKFMVNAAYFSFGLALAASVICIVGEARWNLYYILFSVCFVTMLVVPGHRVNRESNQNK</sequence>
<dbReference type="GeneID" id="94547194"/>
<dbReference type="RefSeq" id="WP_106068349.1">
    <property type="nucleotide sequence ID" value="NZ_CP027234.1"/>
</dbReference>
<organism evidence="1 2">
    <name type="scientific">Prevotella heparinolytica</name>
    <dbReference type="NCBI Taxonomy" id="28113"/>
    <lineage>
        <taxon>Bacteria</taxon>
        <taxon>Pseudomonadati</taxon>
        <taxon>Bacteroidota</taxon>
        <taxon>Bacteroidia</taxon>
        <taxon>Bacteroidales</taxon>
        <taxon>Bacteroidaceae</taxon>
        <taxon>Bacteroides</taxon>
    </lineage>
</organism>
<dbReference type="Proteomes" id="UP000295600">
    <property type="component" value="Unassembled WGS sequence"/>
</dbReference>
<comment type="caution">
    <text evidence="1">The sequence shown here is derived from an EMBL/GenBank/DDBJ whole genome shotgun (WGS) entry which is preliminary data.</text>
</comment>
<proteinExistence type="predicted"/>
<evidence type="ECO:0000313" key="2">
    <source>
        <dbReference type="Proteomes" id="UP000295600"/>
    </source>
</evidence>
<dbReference type="AlphaFoldDB" id="A0A2R3MP95"/>
<dbReference type="KEGG" id="bhf:C3V43_01805"/>
<accession>A0A2R3MP95</accession>
<dbReference type="EMBL" id="SLXB01000035">
    <property type="protein sequence ID" value="TCO87118.1"/>
    <property type="molecule type" value="Genomic_DNA"/>
</dbReference>
<protein>
    <submittedName>
        <fullName evidence="1">Uncharacterized protein</fullName>
    </submittedName>
</protein>